<dbReference type="AlphaFoldDB" id="A0AA41UMD5"/>
<feature type="domain" description="CULT" evidence="2">
    <location>
        <begin position="41"/>
        <end position="143"/>
    </location>
</feature>
<dbReference type="CDD" id="cd15777">
    <property type="entry name" value="CRBN_C_like"/>
    <property type="match status" value="1"/>
</dbReference>
<evidence type="ECO:0000259" key="2">
    <source>
        <dbReference type="PROSITE" id="PS51788"/>
    </source>
</evidence>
<evidence type="ECO:0000313" key="3">
    <source>
        <dbReference type="EMBL" id="MCJ8502501.1"/>
    </source>
</evidence>
<proteinExistence type="predicted"/>
<dbReference type="EMBL" id="JALJRB010000027">
    <property type="protein sequence ID" value="MCJ8502501.1"/>
    <property type="molecule type" value="Genomic_DNA"/>
</dbReference>
<sequence>MCPTAYGPPTRLLKTESPVPQGPDGIAESLDEVATRDREEEAWYLCRNCRQRLTRPSERIAVNGSHRHTFANPGGVVFEIACFSSVTGCGFMGPPSTDFTWFAGHAWRITVCGRCGTHLGWLFSHQGGGRFWGLIVDRLTLAAAPKD</sequence>
<dbReference type="InterPro" id="IPR034750">
    <property type="entry name" value="CULT"/>
</dbReference>
<comment type="caution">
    <text evidence="3">The sequence shown here is derived from an EMBL/GenBank/DDBJ whole genome shotgun (WGS) entry which is preliminary data.</text>
</comment>
<dbReference type="PROSITE" id="PS51788">
    <property type="entry name" value="CULT"/>
    <property type="match status" value="1"/>
</dbReference>
<dbReference type="FunFam" id="2.170.150.20:FF:000007">
    <property type="entry name" value="Protein cereblon"/>
    <property type="match status" value="1"/>
</dbReference>
<dbReference type="Proteomes" id="UP001165427">
    <property type="component" value="Unassembled WGS sequence"/>
</dbReference>
<protein>
    <submittedName>
        <fullName evidence="3">Cereblon family protein</fullName>
    </submittedName>
</protein>
<organism evidence="3 4">
    <name type="scientific">Desulfatitalea alkaliphila</name>
    <dbReference type="NCBI Taxonomy" id="2929485"/>
    <lineage>
        <taxon>Bacteria</taxon>
        <taxon>Pseudomonadati</taxon>
        <taxon>Thermodesulfobacteriota</taxon>
        <taxon>Desulfobacteria</taxon>
        <taxon>Desulfobacterales</taxon>
        <taxon>Desulfosarcinaceae</taxon>
        <taxon>Desulfatitalea</taxon>
    </lineage>
</organism>
<keyword evidence="4" id="KW-1185">Reference proteome</keyword>
<gene>
    <name evidence="3" type="ORF">MRX98_18130</name>
</gene>
<dbReference type="RefSeq" id="WP_246913359.1">
    <property type="nucleotide sequence ID" value="NZ_JALJRB010000027.1"/>
</dbReference>
<evidence type="ECO:0000256" key="1">
    <source>
        <dbReference type="SAM" id="MobiDB-lite"/>
    </source>
</evidence>
<reference evidence="3" key="1">
    <citation type="submission" date="2022-04" db="EMBL/GenBank/DDBJ databases">
        <title>Desulfatitalea alkaliphila sp. nov., a novel anaerobic sulfate-reducing bacterium isolated from terrestrial mud volcano, Taman Peninsula, Russia.</title>
        <authorList>
            <person name="Khomyakova M.A."/>
            <person name="Merkel A.Y."/>
            <person name="Slobodkin A.I."/>
        </authorList>
    </citation>
    <scope>NUCLEOTIDE SEQUENCE</scope>
    <source>
        <strain evidence="3">M08but</strain>
    </source>
</reference>
<accession>A0AA41UMD5</accession>
<dbReference type="Gene3D" id="2.170.150.20">
    <property type="entry name" value="Peptide methionine sulfoxide reductase"/>
    <property type="match status" value="1"/>
</dbReference>
<evidence type="ECO:0000313" key="4">
    <source>
        <dbReference type="Proteomes" id="UP001165427"/>
    </source>
</evidence>
<name>A0AA41UMD5_9BACT</name>
<feature type="region of interest" description="Disordered" evidence="1">
    <location>
        <begin position="1"/>
        <end position="27"/>
    </location>
</feature>